<feature type="domain" description="AAA+ ATPase" evidence="1">
    <location>
        <begin position="153"/>
        <end position="344"/>
    </location>
</feature>
<evidence type="ECO:0000313" key="3">
    <source>
        <dbReference type="Proteomes" id="UP000614261"/>
    </source>
</evidence>
<sequence length="503" mass="54660">MTGSSGKAALVEDLYALYAEPTGLFDHMVEAGGLDPATDFRDRDLRTMLFRGADLAGFDFSRSNLVGTAIRRARRVDASTKLDGALLDELDQAWLARRLDGEGRSRPAPAVLLSPVNNPFAPGAGTFPPLLAGRADIIERVEVSFQRLRQGRPVRSLILTGLRGVGKTVLLSAIQAVAERDHMIVVRLESIGERSLPGALVPPLRQTLLALSEGAPNKMDVEKALSALASIAELTSLDEELSGEISGLTTPELADDSDLYFDLSDLFSTLGDIAEKRGSGFVLIIDEMQYLADKQLAALMAALHQRSQKARPVMIVGAGLPILLGKIGSVMSYGERQFEFIHIGPLDEVATNDAVLGPLVKEGVLIEPDGLAAIYAHTEGYPYFIQEWALHSWNEAKVSPITREHVERATTAALAHLDENFFRMRFDRLTPSEMRYLRAMAELGPGPHQSQDVAGVLNSKVVGLGPVRGSLIRKGMIYSPTHGETAFTVPLFDDFIRRAMPSL</sequence>
<dbReference type="SUPFAM" id="SSF52540">
    <property type="entry name" value="P-loop containing nucleoside triphosphate hydrolases"/>
    <property type="match status" value="1"/>
</dbReference>
<dbReference type="Proteomes" id="UP000614261">
    <property type="component" value="Unassembled WGS sequence"/>
</dbReference>
<dbReference type="InterPro" id="IPR027417">
    <property type="entry name" value="P-loop_NTPase"/>
</dbReference>
<reference evidence="3" key="1">
    <citation type="journal article" date="2019" name="Int. J. Syst. Evol. Microbiol.">
        <title>The Global Catalogue of Microorganisms (GCM) 10K type strain sequencing project: providing services to taxonomists for standard genome sequencing and annotation.</title>
        <authorList>
            <consortium name="The Broad Institute Genomics Platform"/>
            <consortium name="The Broad Institute Genome Sequencing Center for Infectious Disease"/>
            <person name="Wu L."/>
            <person name="Ma J."/>
        </authorList>
    </citation>
    <scope>NUCLEOTIDE SEQUENCE [LARGE SCALE GENOMIC DNA]</scope>
    <source>
        <strain evidence="3">CGMCC 1.12851</strain>
    </source>
</reference>
<protein>
    <submittedName>
        <fullName evidence="2">ATPase</fullName>
    </submittedName>
</protein>
<dbReference type="Pfam" id="PF13191">
    <property type="entry name" value="AAA_16"/>
    <property type="match status" value="1"/>
</dbReference>
<dbReference type="PANTHER" id="PTHR34301">
    <property type="entry name" value="DNA-BINDING PROTEIN-RELATED"/>
    <property type="match status" value="1"/>
</dbReference>
<dbReference type="Gene3D" id="3.40.50.300">
    <property type="entry name" value="P-loop containing nucleotide triphosphate hydrolases"/>
    <property type="match status" value="1"/>
</dbReference>
<accession>A0ABQ1JFG2</accession>
<organism evidence="2 3">
    <name type="scientific">Blastomonas aquatica</name>
    <dbReference type="NCBI Taxonomy" id="1510276"/>
    <lineage>
        <taxon>Bacteria</taxon>
        <taxon>Pseudomonadati</taxon>
        <taxon>Pseudomonadota</taxon>
        <taxon>Alphaproteobacteria</taxon>
        <taxon>Sphingomonadales</taxon>
        <taxon>Sphingomonadaceae</taxon>
        <taxon>Blastomonas</taxon>
    </lineage>
</organism>
<dbReference type="InterPro" id="IPR041664">
    <property type="entry name" value="AAA_16"/>
</dbReference>
<dbReference type="InterPro" id="IPR003593">
    <property type="entry name" value="AAA+_ATPase"/>
</dbReference>
<proteinExistence type="predicted"/>
<dbReference type="SUPFAM" id="SSF141571">
    <property type="entry name" value="Pentapeptide repeat-like"/>
    <property type="match status" value="1"/>
</dbReference>
<name>A0ABQ1JFG2_9SPHN</name>
<dbReference type="SMART" id="SM00382">
    <property type="entry name" value="AAA"/>
    <property type="match status" value="1"/>
</dbReference>
<comment type="caution">
    <text evidence="2">The sequence shown here is derived from an EMBL/GenBank/DDBJ whole genome shotgun (WGS) entry which is preliminary data.</text>
</comment>
<keyword evidence="3" id="KW-1185">Reference proteome</keyword>
<gene>
    <name evidence="2" type="ORF">GCM10010833_23450</name>
</gene>
<dbReference type="RefSeq" id="WP_229737002.1">
    <property type="nucleotide sequence ID" value="NZ_BMGD01000004.1"/>
</dbReference>
<evidence type="ECO:0000313" key="2">
    <source>
        <dbReference type="EMBL" id="GGB67603.1"/>
    </source>
</evidence>
<dbReference type="PANTHER" id="PTHR34301:SF8">
    <property type="entry name" value="ATPASE DOMAIN-CONTAINING PROTEIN"/>
    <property type="match status" value="1"/>
</dbReference>
<dbReference type="EMBL" id="BMGD01000004">
    <property type="protein sequence ID" value="GGB67603.1"/>
    <property type="molecule type" value="Genomic_DNA"/>
</dbReference>
<evidence type="ECO:0000259" key="1">
    <source>
        <dbReference type="SMART" id="SM00382"/>
    </source>
</evidence>